<dbReference type="Proteomes" id="UP000176923">
    <property type="component" value="Unassembled WGS sequence"/>
</dbReference>
<proteinExistence type="predicted"/>
<evidence type="ECO:0000313" key="2">
    <source>
        <dbReference type="Proteomes" id="UP000176923"/>
    </source>
</evidence>
<evidence type="ECO:0000313" key="1">
    <source>
        <dbReference type="EMBL" id="OGG17080.1"/>
    </source>
</evidence>
<organism evidence="1 2">
    <name type="scientific">Candidatus Gottesmanbacteria bacterium RIFCSPHIGHO2_02_FULL_39_11</name>
    <dbReference type="NCBI Taxonomy" id="1798382"/>
    <lineage>
        <taxon>Bacteria</taxon>
        <taxon>Candidatus Gottesmaniibacteriota</taxon>
    </lineage>
</organism>
<dbReference type="AlphaFoldDB" id="A0A1F5ZXB6"/>
<protein>
    <submittedName>
        <fullName evidence="1">Uncharacterized protein</fullName>
    </submittedName>
</protein>
<name>A0A1F5ZXB6_9BACT</name>
<accession>A0A1F5ZXB6</accession>
<sequence>MSENDVHNPSRRKFFSDLLRRPAQEIQEDPGEADASTNKSDRSIDAFLEKIGRVKLSRRQVVIGLGVPSAALVADQVLTKGKFLYYGIQFLTNPEFRDKLLESIRTGEITEDLEQLGHTLQSEAPPNFKLGEKIESNEEWLDDSFTSQEIRVIHNTKTGETLSILVADVGRVEVIQAVLDEIGSGLNAVNFSRTAEARGPFATLPTNQQSLDSRVNSYVPRLYSAYQTTDGVVEC</sequence>
<reference evidence="1 2" key="1">
    <citation type="journal article" date="2016" name="Nat. Commun.">
        <title>Thousands of microbial genomes shed light on interconnected biogeochemical processes in an aquifer system.</title>
        <authorList>
            <person name="Anantharaman K."/>
            <person name="Brown C.T."/>
            <person name="Hug L.A."/>
            <person name="Sharon I."/>
            <person name="Castelle C.J."/>
            <person name="Probst A.J."/>
            <person name="Thomas B.C."/>
            <person name="Singh A."/>
            <person name="Wilkins M.J."/>
            <person name="Karaoz U."/>
            <person name="Brodie E.L."/>
            <person name="Williams K.H."/>
            <person name="Hubbard S.S."/>
            <person name="Banfield J.F."/>
        </authorList>
    </citation>
    <scope>NUCLEOTIDE SEQUENCE [LARGE SCALE GENOMIC DNA]</scope>
</reference>
<dbReference type="EMBL" id="MFJL01000003">
    <property type="protein sequence ID" value="OGG17080.1"/>
    <property type="molecule type" value="Genomic_DNA"/>
</dbReference>
<comment type="caution">
    <text evidence="1">The sequence shown here is derived from an EMBL/GenBank/DDBJ whole genome shotgun (WGS) entry which is preliminary data.</text>
</comment>
<gene>
    <name evidence="1" type="ORF">A3D77_05680</name>
</gene>